<reference evidence="1 3" key="1">
    <citation type="submission" date="2017-06" db="EMBL/GenBank/DDBJ databases">
        <authorList>
            <person name="Kim H.J."/>
            <person name="Triplett B.A."/>
        </authorList>
    </citation>
    <scope>NUCLEOTIDE SEQUENCE [LARGE SCALE GENOMIC DNA]</scope>
    <source>
        <strain evidence="1 3">594</strain>
    </source>
</reference>
<dbReference type="Proteomes" id="UP000197090">
    <property type="component" value="Unassembled WGS sequence"/>
</dbReference>
<proteinExistence type="predicted"/>
<reference evidence="2 4" key="2">
    <citation type="submission" date="2020-08" db="EMBL/GenBank/DDBJ databases">
        <title>Phenotypic and transcriptomic analysis of seven clinical Stenotrophomonas maltophilia isolates identify a small set of shared and commonly regulated genes involved in biofilm lifestyle.</title>
        <authorList>
            <person name="Alio I."/>
            <person name="Gudzuhn M."/>
            <person name="Streit W."/>
        </authorList>
    </citation>
    <scope>NUCLEOTIDE SEQUENCE [LARGE SCALE GENOMIC DNA]</scope>
    <source>
        <strain evidence="2 4">UHH_SKK55</strain>
    </source>
</reference>
<dbReference type="EMBL" id="NIVX01000083">
    <property type="protein sequence ID" value="OWQ72837.1"/>
    <property type="molecule type" value="Genomic_DNA"/>
</dbReference>
<dbReference type="AlphaFoldDB" id="A0A246I3P7"/>
<evidence type="ECO:0000313" key="2">
    <source>
        <dbReference type="EMBL" id="QNG76901.1"/>
    </source>
</evidence>
<organism evidence="1 3">
    <name type="scientific">Stenotrophomonas maltophilia</name>
    <name type="common">Pseudomonas maltophilia</name>
    <name type="synonym">Xanthomonas maltophilia</name>
    <dbReference type="NCBI Taxonomy" id="40324"/>
    <lineage>
        <taxon>Bacteria</taxon>
        <taxon>Pseudomonadati</taxon>
        <taxon>Pseudomonadota</taxon>
        <taxon>Gammaproteobacteria</taxon>
        <taxon>Lysobacterales</taxon>
        <taxon>Lysobacteraceae</taxon>
        <taxon>Stenotrophomonas</taxon>
        <taxon>Stenotrophomonas maltophilia group</taxon>
    </lineage>
</organism>
<accession>A0A246I3P7</accession>
<evidence type="ECO:0000313" key="1">
    <source>
        <dbReference type="EMBL" id="OWQ72837.1"/>
    </source>
</evidence>
<protein>
    <submittedName>
        <fullName evidence="1">Uncharacterized protein</fullName>
    </submittedName>
</protein>
<sequence length="120" mass="13078">MALDAASKPILFLLDREFEDGQIPGQRFFCRHSLLLEGALSSIDGLDAQLDVRRIGFARPRREVIAEIGEQDQSLPKLVLPQGVRSELASGVHQDRQYISGAEPILAALNGLLGIPVAHP</sequence>
<name>A0A246I3P7_STEMA</name>
<dbReference type="Pfam" id="PF11287">
    <property type="entry name" value="DUF3088"/>
    <property type="match status" value="1"/>
</dbReference>
<dbReference type="RefSeq" id="WP_061477874.1">
    <property type="nucleotide sequence ID" value="NZ_CP040433.1"/>
</dbReference>
<gene>
    <name evidence="1" type="ORF">CEE63_13400</name>
    <name evidence="2" type="ORF">GPNADHDJ_01084</name>
</gene>
<evidence type="ECO:0000313" key="3">
    <source>
        <dbReference type="Proteomes" id="UP000197090"/>
    </source>
</evidence>
<dbReference type="Proteomes" id="UP000515598">
    <property type="component" value="Chromosome"/>
</dbReference>
<evidence type="ECO:0000313" key="4">
    <source>
        <dbReference type="Proteomes" id="UP000515598"/>
    </source>
</evidence>
<dbReference type="InterPro" id="IPR021439">
    <property type="entry name" value="DUF3088"/>
</dbReference>
<dbReference type="EMBL" id="CP060025">
    <property type="protein sequence ID" value="QNG76901.1"/>
    <property type="molecule type" value="Genomic_DNA"/>
</dbReference>